<evidence type="ECO:0000313" key="2">
    <source>
        <dbReference type="WBParaSite" id="nRc.2.0.1.t44958-RA"/>
    </source>
</evidence>
<proteinExistence type="predicted"/>
<dbReference type="Proteomes" id="UP000887565">
    <property type="component" value="Unplaced"/>
</dbReference>
<accession>A0A915L1L7</accession>
<dbReference type="AlphaFoldDB" id="A0A915L1L7"/>
<dbReference type="WBParaSite" id="nRc.2.0.1.t44958-RA">
    <property type="protein sequence ID" value="nRc.2.0.1.t44958-RA"/>
    <property type="gene ID" value="nRc.2.0.1.g44958"/>
</dbReference>
<reference evidence="2" key="1">
    <citation type="submission" date="2022-11" db="UniProtKB">
        <authorList>
            <consortium name="WormBaseParasite"/>
        </authorList>
    </citation>
    <scope>IDENTIFICATION</scope>
</reference>
<protein>
    <submittedName>
        <fullName evidence="2">Uncharacterized protein</fullName>
    </submittedName>
</protein>
<name>A0A915L1L7_ROMCU</name>
<evidence type="ECO:0000313" key="1">
    <source>
        <dbReference type="Proteomes" id="UP000887565"/>
    </source>
</evidence>
<organism evidence="1 2">
    <name type="scientific">Romanomermis culicivorax</name>
    <name type="common">Nematode worm</name>
    <dbReference type="NCBI Taxonomy" id="13658"/>
    <lineage>
        <taxon>Eukaryota</taxon>
        <taxon>Metazoa</taxon>
        <taxon>Ecdysozoa</taxon>
        <taxon>Nematoda</taxon>
        <taxon>Enoplea</taxon>
        <taxon>Dorylaimia</taxon>
        <taxon>Mermithida</taxon>
        <taxon>Mermithoidea</taxon>
        <taxon>Mermithidae</taxon>
        <taxon>Romanomermis</taxon>
    </lineage>
</organism>
<keyword evidence="1" id="KW-1185">Reference proteome</keyword>
<sequence length="63" mass="7039">MNNGDPIIGCSRSNGRCVIHGLFWCKGKMGSYDEYSIAIYQHTENIRKAVKTAIKYDAELSAI</sequence>